<accession>A0A0G0NBJ2</accession>
<evidence type="ECO:0000313" key="2">
    <source>
        <dbReference type="Proteomes" id="UP000034665"/>
    </source>
</evidence>
<dbReference type="EMBL" id="LBWR01000001">
    <property type="protein sequence ID" value="KKR12853.1"/>
    <property type="molecule type" value="Genomic_DNA"/>
</dbReference>
<dbReference type="AlphaFoldDB" id="A0A0G0NBJ2"/>
<sequence>MDNPEVGLKPEEIAHLMFNILSLAIDRKNAALERMPVARPVVAEGRKRPRKAELLYITKQTDSPGQFKIDIDWPTERLAIKNHYLVRSVVYLDGSGIELKLGASLEPQRFAFADHQLVLQAAQKAIATYQ</sequence>
<evidence type="ECO:0000313" key="1">
    <source>
        <dbReference type="EMBL" id="KKR12853.1"/>
    </source>
</evidence>
<organism evidence="1 2">
    <name type="scientific">Candidatus Wolfebacteria bacterium GW2011_GWC2_39_22</name>
    <dbReference type="NCBI Taxonomy" id="1619013"/>
    <lineage>
        <taxon>Bacteria</taxon>
        <taxon>Candidatus Wolfeibacteriota</taxon>
    </lineage>
</organism>
<protein>
    <submittedName>
        <fullName evidence="1">Uncharacterized protein</fullName>
    </submittedName>
</protein>
<dbReference type="Proteomes" id="UP000034665">
    <property type="component" value="Unassembled WGS sequence"/>
</dbReference>
<gene>
    <name evidence="1" type="ORF">UT41_C0001G0397</name>
</gene>
<reference evidence="1 2" key="1">
    <citation type="journal article" date="2015" name="Nature">
        <title>rRNA introns, odd ribosomes, and small enigmatic genomes across a large radiation of phyla.</title>
        <authorList>
            <person name="Brown C.T."/>
            <person name="Hug L.A."/>
            <person name="Thomas B.C."/>
            <person name="Sharon I."/>
            <person name="Castelle C.J."/>
            <person name="Singh A."/>
            <person name="Wilkins M.J."/>
            <person name="Williams K.H."/>
            <person name="Banfield J.F."/>
        </authorList>
    </citation>
    <scope>NUCLEOTIDE SEQUENCE [LARGE SCALE GENOMIC DNA]</scope>
</reference>
<name>A0A0G0NBJ2_9BACT</name>
<proteinExistence type="predicted"/>
<comment type="caution">
    <text evidence="1">The sequence shown here is derived from an EMBL/GenBank/DDBJ whole genome shotgun (WGS) entry which is preliminary data.</text>
</comment>